<evidence type="ECO:0000256" key="1">
    <source>
        <dbReference type="SAM" id="Coils"/>
    </source>
</evidence>
<dbReference type="STRING" id="265719.SAMN04488509_1122"/>
<gene>
    <name evidence="2" type="ORF">SAMN04488509_1122</name>
</gene>
<dbReference type="EMBL" id="FNAG01000012">
    <property type="protein sequence ID" value="SDD96619.1"/>
    <property type="molecule type" value="Genomic_DNA"/>
</dbReference>
<evidence type="ECO:0000313" key="3">
    <source>
        <dbReference type="Proteomes" id="UP000199603"/>
    </source>
</evidence>
<accession>A0A1G6Z1T9</accession>
<keyword evidence="1" id="KW-0175">Coiled coil</keyword>
<evidence type="ECO:0000313" key="2">
    <source>
        <dbReference type="EMBL" id="SDD96619.1"/>
    </source>
</evidence>
<feature type="coiled-coil region" evidence="1">
    <location>
        <begin position="53"/>
        <end position="80"/>
    </location>
</feature>
<protein>
    <submittedName>
        <fullName evidence="2">Uncharacterized protein</fullName>
    </submittedName>
</protein>
<name>A0A1G6Z1T9_9GAMM</name>
<keyword evidence="3" id="KW-1185">Reference proteome</keyword>
<reference evidence="2 3" key="1">
    <citation type="submission" date="2016-10" db="EMBL/GenBank/DDBJ databases">
        <authorList>
            <person name="de Groot N.N."/>
        </authorList>
    </citation>
    <scope>NUCLEOTIDE SEQUENCE [LARGE SCALE GENOMIC DNA]</scope>
    <source>
        <strain evidence="2 3">DSM 16957</strain>
    </source>
</reference>
<dbReference type="Proteomes" id="UP000199603">
    <property type="component" value="Unassembled WGS sequence"/>
</dbReference>
<proteinExistence type="predicted"/>
<sequence length="107" mass="11755">MSRPSIPERGKRKSLMLGEAAHARISALSEAHDLSQPDVIDALLDAVDREALAASVERLLRRRQANRDQLSQKRKLLEEASAHMTADQIEALIAVLKSKGFGEQSQG</sequence>
<dbReference type="AlphaFoldDB" id="A0A1G6Z1T9"/>
<organism evidence="2 3">
    <name type="scientific">Aquimonas voraii</name>
    <dbReference type="NCBI Taxonomy" id="265719"/>
    <lineage>
        <taxon>Bacteria</taxon>
        <taxon>Pseudomonadati</taxon>
        <taxon>Pseudomonadota</taxon>
        <taxon>Gammaproteobacteria</taxon>
        <taxon>Lysobacterales</taxon>
        <taxon>Lysobacteraceae</taxon>
        <taxon>Aquimonas</taxon>
    </lineage>
</organism>